<keyword evidence="2" id="KW-1185">Reference proteome</keyword>
<dbReference type="AlphaFoldDB" id="A0A9W4H705"/>
<dbReference type="EMBL" id="CAJVAX010000021">
    <property type="protein sequence ID" value="CAG7655512.1"/>
    <property type="molecule type" value="Genomic_DNA"/>
</dbReference>
<evidence type="ECO:0000313" key="1">
    <source>
        <dbReference type="EMBL" id="CAG7655512.1"/>
    </source>
</evidence>
<reference evidence="1" key="1">
    <citation type="submission" date="2021-06" db="EMBL/GenBank/DDBJ databases">
        <authorList>
            <person name="Arsene-Ploetze F."/>
        </authorList>
    </citation>
    <scope>NUCLEOTIDE SEQUENCE</scope>
    <source>
        <strain evidence="1">SBRY1</strain>
    </source>
</reference>
<protein>
    <submittedName>
        <fullName evidence="1">Uncharacterized protein</fullName>
    </submittedName>
</protein>
<accession>A0A9W4H705</accession>
<name>A0A9W4H705_9ACTN</name>
<evidence type="ECO:0000313" key="2">
    <source>
        <dbReference type="Proteomes" id="UP001153328"/>
    </source>
</evidence>
<gene>
    <name evidence="1" type="ORF">SBRY_70151</name>
</gene>
<proteinExistence type="predicted"/>
<dbReference type="Proteomes" id="UP001153328">
    <property type="component" value="Unassembled WGS sequence"/>
</dbReference>
<organism evidence="1 2">
    <name type="scientific">Actinacidiphila bryophytorum</name>
    <dbReference type="NCBI Taxonomy" id="1436133"/>
    <lineage>
        <taxon>Bacteria</taxon>
        <taxon>Bacillati</taxon>
        <taxon>Actinomycetota</taxon>
        <taxon>Actinomycetes</taxon>
        <taxon>Kitasatosporales</taxon>
        <taxon>Streptomycetaceae</taxon>
        <taxon>Actinacidiphila</taxon>
    </lineage>
</organism>
<comment type="caution">
    <text evidence="1">The sequence shown here is derived from an EMBL/GenBank/DDBJ whole genome shotgun (WGS) entry which is preliminary data.</text>
</comment>
<sequence>MRPPVLGAGPGCSSRARCAALTDAVHCDMNSVHLPRIGHGLLPLPGHTVACASVRPPGGFRCRRFVRFRPVRLFSCVARCRWAVSYGCTPAWSSTA</sequence>